<sequence length="1162" mass="128498">MMQLNQVPVKYYSIGGPRVDFGNSNNTSPSASFNGRSIKSTEAPTTRPTTSSLRPTPVVQATSHPSATTGGPSPQSDMDDDTNPLFISAVRIFLDFVRDKHAVACPEKTCSLDELIRYLGDFQDEARTKKGERYSPSTIRVIRYSLNRVIALGRNQQEMRPYPTQSTGVRKNKRGKLEQQQQQDLKGDGEHDGGGGARRTPPGMQHHQQQHQPLGIIVVGRDRCDSFASTSGDQFAPQLKPYGLMKSVGHQPTDLRSIQNGIEPFRNWLTDQGINSSFESFSDEHIDDQLVNFVRFGKTRSGKEFSRSAMQTFRVAITQYLKQQNGVNIDTDLVFEPTREAFRRALAQSPIHSPEKKLFPENCSSGLAGTEWLGIPVECIKDLYRCGALSTTTATTLQRKVWLELTIFFRGVPCCPDQIFWNKNTFKISSGDHGVKYIELNPDVYNRYGCNIERLSEQAGRIMVQRTGSPYCPVASFETYLQALNSSNDSLFVQPRHSLEMQTEFYRSGMVRDAVRYSSEPLSGVHLGRIMEDLAQAAKLPFHFTALSAAETDHVAWMRALTALELELQCQALQFAFPTITSNNSPRSTASSSPESVGLYRTSVIQSAPRAVVRALTVPSSPQMSSSDTDSSLIYGRSRSSTSEIKRTQDNMSPEAIDLVWRKKMKLDHCYSPEALRARSHTIASMESQSSAISIDFHPAIQGNSAIVQSPSDHDENSDHSSKSMSPVTPKEEPYDTRPAGGENDLSVEEFKQLYTSGVFDPDTPETLQDKVMFEVNLNFGRIAPFPKKLKLWNKNFFQALIAADGRKVVKVGSASREGDDTPTIYETKGSRHCSVASYEKYMSLLSKSSKLLWAKALPKGEGDWYSPEVSDTADIDTCFAKITKKAGLSKTITQQSLNEVTIKNWSDALEQLRGGGNEASTSAPNSRSGSIGEKPTGDGNSRPTVKRILDYYRKSKESGSEKNEEQPVTATHYSTPEPRQRSTAPLDVAPEVTKVLKTTPTKEPKRPVILVRPQIVIVNNGDAAHLERSVLKQMISDALAKAVGSADWESQMEEAITAAQGGELLKKIHSAPEVYSHHKGSSTSLANLHYNNEADDENDDTASMSSYGSGKMRGGLRIADMNEEPEAASETSSSVTDKAMLEDETHGSHRRKAFLPVKHSE</sequence>
<dbReference type="PANTHER" id="PTHR21446">
    <property type="entry name" value="DUF3504 DOMAIN-CONTAINING PROTEIN"/>
    <property type="match status" value="1"/>
</dbReference>
<feature type="compositionally biased region" description="Polar residues" evidence="1">
    <location>
        <begin position="22"/>
        <end position="43"/>
    </location>
</feature>
<evidence type="ECO:0000256" key="1">
    <source>
        <dbReference type="SAM" id="MobiDB-lite"/>
    </source>
</evidence>
<keyword evidence="3" id="KW-1185">Reference proteome</keyword>
<name>A0A1W0X6P9_HYPEX</name>
<dbReference type="EMBL" id="MTYJ01000013">
    <property type="protein sequence ID" value="OQV23219.1"/>
    <property type="molecule type" value="Genomic_DNA"/>
</dbReference>
<organism evidence="2 3">
    <name type="scientific">Hypsibius exemplaris</name>
    <name type="common">Freshwater tardigrade</name>
    <dbReference type="NCBI Taxonomy" id="2072580"/>
    <lineage>
        <taxon>Eukaryota</taxon>
        <taxon>Metazoa</taxon>
        <taxon>Ecdysozoa</taxon>
        <taxon>Tardigrada</taxon>
        <taxon>Eutardigrada</taxon>
        <taxon>Parachela</taxon>
        <taxon>Hypsibioidea</taxon>
        <taxon>Hypsibiidae</taxon>
        <taxon>Hypsibius</taxon>
    </lineage>
</organism>
<dbReference type="Proteomes" id="UP000192578">
    <property type="component" value="Unassembled WGS sequence"/>
</dbReference>
<feature type="compositionally biased region" description="Basic and acidic residues" evidence="1">
    <location>
        <begin position="712"/>
        <end position="722"/>
    </location>
</feature>
<feature type="region of interest" description="Disordered" evidence="1">
    <location>
        <begin position="155"/>
        <end position="211"/>
    </location>
</feature>
<feature type="compositionally biased region" description="Low complexity" evidence="1">
    <location>
        <begin position="44"/>
        <end position="57"/>
    </location>
</feature>
<protein>
    <recommendedName>
        <fullName evidence="4">DUF3504 domain-containing protein</fullName>
    </recommendedName>
</protein>
<reference evidence="3" key="1">
    <citation type="submission" date="2017-01" db="EMBL/GenBank/DDBJ databases">
        <title>Comparative genomics of anhydrobiosis in the tardigrade Hypsibius dujardini.</title>
        <authorList>
            <person name="Yoshida Y."/>
            <person name="Koutsovoulos G."/>
            <person name="Laetsch D."/>
            <person name="Stevens L."/>
            <person name="Kumar S."/>
            <person name="Horikawa D."/>
            <person name="Ishino K."/>
            <person name="Komine S."/>
            <person name="Tomita M."/>
            <person name="Blaxter M."/>
            <person name="Arakawa K."/>
        </authorList>
    </citation>
    <scope>NUCLEOTIDE SEQUENCE [LARGE SCALE GENOMIC DNA]</scope>
    <source>
        <strain evidence="3">Z151</strain>
    </source>
</reference>
<feature type="compositionally biased region" description="Basic and acidic residues" evidence="1">
    <location>
        <begin position="948"/>
        <end position="966"/>
    </location>
</feature>
<evidence type="ECO:0008006" key="4">
    <source>
        <dbReference type="Google" id="ProtNLM"/>
    </source>
</evidence>
<dbReference type="InterPro" id="IPR052787">
    <property type="entry name" value="MAVS"/>
</dbReference>
<feature type="compositionally biased region" description="Low complexity" evidence="1">
    <location>
        <begin position="619"/>
        <end position="632"/>
    </location>
</feature>
<feature type="region of interest" description="Disordered" evidence="1">
    <location>
        <begin position="1093"/>
        <end position="1162"/>
    </location>
</feature>
<dbReference type="PANTHER" id="PTHR21446:SF12">
    <property type="entry name" value="POTASSIUM CHANNEL TETRAMERIZATION DOMAIN CONTAINING 1"/>
    <property type="match status" value="1"/>
</dbReference>
<feature type="region of interest" description="Disordered" evidence="1">
    <location>
        <begin position="18"/>
        <end position="82"/>
    </location>
</feature>
<feature type="region of interest" description="Disordered" evidence="1">
    <location>
        <begin position="707"/>
        <end position="743"/>
    </location>
</feature>
<proteinExistence type="predicted"/>
<feature type="region of interest" description="Disordered" evidence="1">
    <location>
        <begin position="914"/>
        <end position="989"/>
    </location>
</feature>
<feature type="compositionally biased region" description="Polar residues" evidence="1">
    <location>
        <begin position="919"/>
        <end position="930"/>
    </location>
</feature>
<feature type="compositionally biased region" description="Polar residues" evidence="1">
    <location>
        <begin position="59"/>
        <end position="76"/>
    </location>
</feature>
<accession>A0A1W0X6P9</accession>
<comment type="caution">
    <text evidence="2">The sequence shown here is derived from an EMBL/GenBank/DDBJ whole genome shotgun (WGS) entry which is preliminary data.</text>
</comment>
<dbReference type="OrthoDB" id="2434995at2759"/>
<feature type="compositionally biased region" description="Polar residues" evidence="1">
    <location>
        <begin position="155"/>
        <end position="169"/>
    </location>
</feature>
<gene>
    <name evidence="2" type="ORF">BV898_02952</name>
</gene>
<dbReference type="AlphaFoldDB" id="A0A1W0X6P9"/>
<feature type="region of interest" description="Disordered" evidence="1">
    <location>
        <begin position="617"/>
        <end position="650"/>
    </location>
</feature>
<evidence type="ECO:0000313" key="2">
    <source>
        <dbReference type="EMBL" id="OQV23219.1"/>
    </source>
</evidence>
<evidence type="ECO:0000313" key="3">
    <source>
        <dbReference type="Proteomes" id="UP000192578"/>
    </source>
</evidence>